<feature type="signal peptide" evidence="2">
    <location>
        <begin position="1"/>
        <end position="21"/>
    </location>
</feature>
<evidence type="ECO:0000256" key="1">
    <source>
        <dbReference type="SAM" id="MobiDB-lite"/>
    </source>
</evidence>
<feature type="chain" id="PRO_5007843867" evidence="2">
    <location>
        <begin position="22"/>
        <end position="156"/>
    </location>
</feature>
<accession>A0A163KDJ3</accession>
<feature type="compositionally biased region" description="Low complexity" evidence="1">
    <location>
        <begin position="42"/>
        <end position="58"/>
    </location>
</feature>
<name>A0A163KDJ3_ABSGL</name>
<evidence type="ECO:0000256" key="2">
    <source>
        <dbReference type="SAM" id="SignalP"/>
    </source>
</evidence>
<dbReference type="PROSITE" id="PS51257">
    <property type="entry name" value="PROKAR_LIPOPROTEIN"/>
    <property type="match status" value="1"/>
</dbReference>
<evidence type="ECO:0000313" key="3">
    <source>
        <dbReference type="EMBL" id="SAM07353.1"/>
    </source>
</evidence>
<dbReference type="AlphaFoldDB" id="A0A163KDJ3"/>
<keyword evidence="2" id="KW-0732">Signal</keyword>
<proteinExistence type="predicted"/>
<gene>
    <name evidence="3" type="primary">ABSGL_12994.1 scaffold 13554</name>
</gene>
<keyword evidence="4" id="KW-1185">Reference proteome</keyword>
<reference evidence="3" key="1">
    <citation type="submission" date="2016-04" db="EMBL/GenBank/DDBJ databases">
        <authorList>
            <person name="Evans L.H."/>
            <person name="Alamgir A."/>
            <person name="Owens N."/>
            <person name="Weber N.D."/>
            <person name="Virtaneva K."/>
            <person name="Barbian K."/>
            <person name="Babar A."/>
            <person name="Rosenke K."/>
        </authorList>
    </citation>
    <scope>NUCLEOTIDE SEQUENCE [LARGE SCALE GENOMIC DNA]</scope>
    <source>
        <strain evidence="3">CBS 101.48</strain>
    </source>
</reference>
<protein>
    <submittedName>
        <fullName evidence="3">Uncharacterized protein</fullName>
    </submittedName>
</protein>
<dbReference type="EMBL" id="LT554740">
    <property type="protein sequence ID" value="SAM07353.1"/>
    <property type="molecule type" value="Genomic_DNA"/>
</dbReference>
<dbReference type="Proteomes" id="UP000078561">
    <property type="component" value="Unassembled WGS sequence"/>
</dbReference>
<organism evidence="3">
    <name type="scientific">Absidia glauca</name>
    <name type="common">Pin mould</name>
    <dbReference type="NCBI Taxonomy" id="4829"/>
    <lineage>
        <taxon>Eukaryota</taxon>
        <taxon>Fungi</taxon>
        <taxon>Fungi incertae sedis</taxon>
        <taxon>Mucoromycota</taxon>
        <taxon>Mucoromycotina</taxon>
        <taxon>Mucoromycetes</taxon>
        <taxon>Mucorales</taxon>
        <taxon>Cunninghamellaceae</taxon>
        <taxon>Absidia</taxon>
    </lineage>
</organism>
<evidence type="ECO:0000313" key="4">
    <source>
        <dbReference type="Proteomes" id="UP000078561"/>
    </source>
</evidence>
<sequence>MKCSLRYIYFIVFSLYWLTSCAINDDSSAHLQRREPTENEDTSPTPTPTTTNTVNPPTNTHIIPSTTTNSNATNGTHTPLVPLEPGKPFHYNESVINRTATANIDYLLSCKVDDPFCTKVENGIKMALSEFAKVVDIKSKIMQVATQITGTLVFQG</sequence>
<feature type="region of interest" description="Disordered" evidence="1">
    <location>
        <begin position="31"/>
        <end position="58"/>
    </location>
</feature>
<dbReference type="InParanoid" id="A0A163KDJ3"/>